<reference evidence="1 2" key="1">
    <citation type="journal article" date="2024" name="G3 (Bethesda)">
        <title>Genome assembly of Hibiscus sabdariffa L. provides insights into metabolisms of medicinal natural products.</title>
        <authorList>
            <person name="Kim T."/>
        </authorList>
    </citation>
    <scope>NUCLEOTIDE SEQUENCE [LARGE SCALE GENOMIC DNA]</scope>
    <source>
        <strain evidence="1">TK-2024</strain>
        <tissue evidence="1">Old leaves</tissue>
    </source>
</reference>
<accession>A0ABR2BNX8</accession>
<gene>
    <name evidence="1" type="ORF">V6N12_034965</name>
</gene>
<evidence type="ECO:0000313" key="2">
    <source>
        <dbReference type="Proteomes" id="UP001472677"/>
    </source>
</evidence>
<comment type="caution">
    <text evidence="1">The sequence shown here is derived from an EMBL/GenBank/DDBJ whole genome shotgun (WGS) entry which is preliminary data.</text>
</comment>
<name>A0ABR2BNX8_9ROSI</name>
<dbReference type="EMBL" id="JBBPBM010000097">
    <property type="protein sequence ID" value="KAK8508863.1"/>
    <property type="molecule type" value="Genomic_DNA"/>
</dbReference>
<dbReference type="Proteomes" id="UP001472677">
    <property type="component" value="Unassembled WGS sequence"/>
</dbReference>
<organism evidence="1 2">
    <name type="scientific">Hibiscus sabdariffa</name>
    <name type="common">roselle</name>
    <dbReference type="NCBI Taxonomy" id="183260"/>
    <lineage>
        <taxon>Eukaryota</taxon>
        <taxon>Viridiplantae</taxon>
        <taxon>Streptophyta</taxon>
        <taxon>Embryophyta</taxon>
        <taxon>Tracheophyta</taxon>
        <taxon>Spermatophyta</taxon>
        <taxon>Magnoliopsida</taxon>
        <taxon>eudicotyledons</taxon>
        <taxon>Gunneridae</taxon>
        <taxon>Pentapetalae</taxon>
        <taxon>rosids</taxon>
        <taxon>malvids</taxon>
        <taxon>Malvales</taxon>
        <taxon>Malvaceae</taxon>
        <taxon>Malvoideae</taxon>
        <taxon>Hibiscus</taxon>
    </lineage>
</organism>
<keyword evidence="2" id="KW-1185">Reference proteome</keyword>
<proteinExistence type="predicted"/>
<evidence type="ECO:0000313" key="1">
    <source>
        <dbReference type="EMBL" id="KAK8508863.1"/>
    </source>
</evidence>
<protein>
    <submittedName>
        <fullName evidence="1">Uncharacterized protein</fullName>
    </submittedName>
</protein>
<sequence length="71" mass="7941">MDKRNHLLVLLRSQRSNGTPNSKAKASERSCDVGTHELSLAAEETFGMLMECLAARWPSLPLFSRFVGYSQ</sequence>